<accession>A0AAD8MTW5</accession>
<proteinExistence type="predicted"/>
<sequence length="128" mass="13735">MAASLSGVSLSTPTLLSNISDAPTIKSPWLKLSQPWSNRSNQYGSGRMAVRTMATNPDLKGKVAESIKVAEEACAGDPVSGECAAAWDEVEELAAAVSHAKDKAKESDPLEEYCKDNPETKECRTYED</sequence>
<dbReference type="GO" id="GO:0009507">
    <property type="term" value="C:chloroplast"/>
    <property type="evidence" value="ECO:0007669"/>
    <property type="project" value="TreeGrafter"/>
</dbReference>
<keyword evidence="1" id="KW-1015">Disulfide bond</keyword>
<dbReference type="Pfam" id="PF02672">
    <property type="entry name" value="CP12"/>
    <property type="match status" value="1"/>
</dbReference>
<organism evidence="4 5">
    <name type="scientific">Heracleum sosnowskyi</name>
    <dbReference type="NCBI Taxonomy" id="360622"/>
    <lineage>
        <taxon>Eukaryota</taxon>
        <taxon>Viridiplantae</taxon>
        <taxon>Streptophyta</taxon>
        <taxon>Embryophyta</taxon>
        <taxon>Tracheophyta</taxon>
        <taxon>Spermatophyta</taxon>
        <taxon>Magnoliopsida</taxon>
        <taxon>eudicotyledons</taxon>
        <taxon>Gunneridae</taxon>
        <taxon>Pentapetalae</taxon>
        <taxon>asterids</taxon>
        <taxon>campanulids</taxon>
        <taxon>Apiales</taxon>
        <taxon>Apiaceae</taxon>
        <taxon>Apioideae</taxon>
        <taxon>apioid superclade</taxon>
        <taxon>Tordylieae</taxon>
        <taxon>Tordyliinae</taxon>
        <taxon>Heracleum</taxon>
    </lineage>
</organism>
<reference evidence="4" key="2">
    <citation type="submission" date="2023-05" db="EMBL/GenBank/DDBJ databases">
        <authorList>
            <person name="Schelkunov M.I."/>
        </authorList>
    </citation>
    <scope>NUCLEOTIDE SEQUENCE</scope>
    <source>
        <strain evidence="4">Hsosn_3</strain>
        <tissue evidence="4">Leaf</tissue>
    </source>
</reference>
<dbReference type="SMART" id="SM01093">
    <property type="entry name" value="CP12"/>
    <property type="match status" value="1"/>
</dbReference>
<name>A0AAD8MTW5_9APIA</name>
<comment type="caution">
    <text evidence="4">The sequence shown here is derived from an EMBL/GenBank/DDBJ whole genome shotgun (WGS) entry which is preliminary data.</text>
</comment>
<dbReference type="PANTHER" id="PTHR33921">
    <property type="entry name" value="CALVIN CYCLE PROTEIN CP12-2, CHLOROPLASTIC"/>
    <property type="match status" value="1"/>
</dbReference>
<dbReference type="GO" id="GO:0080153">
    <property type="term" value="P:negative regulation of reductive pentose-phosphate cycle"/>
    <property type="evidence" value="ECO:0007669"/>
    <property type="project" value="TreeGrafter"/>
</dbReference>
<feature type="disulfide bond" evidence="1">
    <location>
        <begin position="114"/>
        <end position="123"/>
    </location>
</feature>
<feature type="disulfide bond" evidence="1">
    <location>
        <begin position="74"/>
        <end position="83"/>
    </location>
</feature>
<dbReference type="InterPro" id="IPR003823">
    <property type="entry name" value="CP12_dom"/>
</dbReference>
<dbReference type="EMBL" id="JAUIZM010000005">
    <property type="protein sequence ID" value="KAK1385051.1"/>
    <property type="molecule type" value="Genomic_DNA"/>
</dbReference>
<evidence type="ECO:0000256" key="2">
    <source>
        <dbReference type="SAM" id="MobiDB-lite"/>
    </source>
</evidence>
<evidence type="ECO:0000256" key="1">
    <source>
        <dbReference type="PIRSR" id="PIRSR639314-50"/>
    </source>
</evidence>
<evidence type="ECO:0000313" key="5">
    <source>
        <dbReference type="Proteomes" id="UP001237642"/>
    </source>
</evidence>
<protein>
    <submittedName>
        <fullName evidence="4">Calvin cycle protein CP12-2, chloroplastic</fullName>
    </submittedName>
</protein>
<dbReference type="InterPro" id="IPR039314">
    <property type="entry name" value="CP12-like"/>
</dbReference>
<dbReference type="PANTHER" id="PTHR33921:SF15">
    <property type="entry name" value="CALVIN CYCLE PROTEIN CP12-2, CHLOROPLASTIC"/>
    <property type="match status" value="1"/>
</dbReference>
<evidence type="ECO:0000259" key="3">
    <source>
        <dbReference type="SMART" id="SM01093"/>
    </source>
</evidence>
<reference evidence="4" key="1">
    <citation type="submission" date="2023-02" db="EMBL/GenBank/DDBJ databases">
        <title>Genome of toxic invasive species Heracleum sosnowskyi carries increased number of genes despite the absence of recent whole-genome duplications.</title>
        <authorList>
            <person name="Schelkunov M."/>
            <person name="Shtratnikova V."/>
            <person name="Makarenko M."/>
            <person name="Klepikova A."/>
            <person name="Omelchenko D."/>
            <person name="Novikova G."/>
            <person name="Obukhova E."/>
            <person name="Bogdanov V."/>
            <person name="Penin A."/>
            <person name="Logacheva M."/>
        </authorList>
    </citation>
    <scope>NUCLEOTIDE SEQUENCE</scope>
    <source>
        <strain evidence="4">Hsosn_3</strain>
        <tissue evidence="4">Leaf</tissue>
    </source>
</reference>
<feature type="domain" description="CP12" evidence="3">
    <location>
        <begin position="59"/>
        <end position="128"/>
    </location>
</feature>
<evidence type="ECO:0000313" key="4">
    <source>
        <dbReference type="EMBL" id="KAK1385051.1"/>
    </source>
</evidence>
<dbReference type="AlphaFoldDB" id="A0AAD8MTW5"/>
<dbReference type="Proteomes" id="UP001237642">
    <property type="component" value="Unassembled WGS sequence"/>
</dbReference>
<gene>
    <name evidence="4" type="ORF">POM88_022786</name>
</gene>
<feature type="region of interest" description="Disordered" evidence="2">
    <location>
        <begin position="100"/>
        <end position="128"/>
    </location>
</feature>
<keyword evidence="5" id="KW-1185">Reference proteome</keyword>